<accession>A0ABV3TTP8</accession>
<dbReference type="RefSeq" id="WP_368374761.1">
    <property type="nucleotide sequence ID" value="NZ_JBFRYB010000001.1"/>
</dbReference>
<gene>
    <name evidence="2" type="ORF">AB4875_04015</name>
</gene>
<evidence type="ECO:0000313" key="3">
    <source>
        <dbReference type="Proteomes" id="UP001557484"/>
    </source>
</evidence>
<dbReference type="Pfam" id="PF09723">
    <property type="entry name" value="Zn_ribbon_8"/>
    <property type="match status" value="1"/>
</dbReference>
<comment type="caution">
    <text evidence="2">The sequence shown here is derived from an EMBL/GenBank/DDBJ whole genome shotgun (WGS) entry which is preliminary data.</text>
</comment>
<dbReference type="SMART" id="SM00834">
    <property type="entry name" value="CxxC_CXXC_SSSS"/>
    <property type="match status" value="1"/>
</dbReference>
<dbReference type="Proteomes" id="UP001557484">
    <property type="component" value="Unassembled WGS sequence"/>
</dbReference>
<dbReference type="EMBL" id="JBFRYB010000001">
    <property type="protein sequence ID" value="MEX1664640.1"/>
    <property type="molecule type" value="Genomic_DNA"/>
</dbReference>
<organism evidence="2 3">
    <name type="scientific">Zhongshania arctica</name>
    <dbReference type="NCBI Taxonomy" id="3238302"/>
    <lineage>
        <taxon>Bacteria</taxon>
        <taxon>Pseudomonadati</taxon>
        <taxon>Pseudomonadota</taxon>
        <taxon>Gammaproteobacteria</taxon>
        <taxon>Cellvibrionales</taxon>
        <taxon>Spongiibacteraceae</taxon>
        <taxon>Zhongshania</taxon>
    </lineage>
</organism>
<feature type="domain" description="Putative regulatory protein FmdB zinc ribbon" evidence="1">
    <location>
        <begin position="1"/>
        <end position="41"/>
    </location>
</feature>
<dbReference type="NCBIfam" id="TIGR02605">
    <property type="entry name" value="CxxC_CxxC_SSSS"/>
    <property type="match status" value="1"/>
</dbReference>
<protein>
    <submittedName>
        <fullName evidence="2">Zinc ribbon domain-containing protein</fullName>
    </submittedName>
</protein>
<reference evidence="2 3" key="1">
    <citation type="journal article" date="2011" name="Int. J. Syst. Evol. Microbiol.">
        <title>Zhongshania antarctica gen. nov., sp. nov. and Zhongshania guokunii sp. nov., gammaproteobacteria respectively isolated from coastal attached (fast) ice and surface seawater of the Antarctic.</title>
        <authorList>
            <person name="Li H.J."/>
            <person name="Zhang X.Y."/>
            <person name="Chen C.X."/>
            <person name="Zhang Y.J."/>
            <person name="Gao Z.M."/>
            <person name="Yu Y."/>
            <person name="Chen X.L."/>
            <person name="Chen B."/>
            <person name="Zhang Y.Z."/>
        </authorList>
    </citation>
    <scope>NUCLEOTIDE SEQUENCE [LARGE SCALE GENOMIC DNA]</scope>
    <source>
        <strain evidence="2 3">R06B22</strain>
    </source>
</reference>
<keyword evidence="3" id="KW-1185">Reference proteome</keyword>
<evidence type="ECO:0000259" key="1">
    <source>
        <dbReference type="SMART" id="SM00834"/>
    </source>
</evidence>
<dbReference type="InterPro" id="IPR013429">
    <property type="entry name" value="Regulatory_FmdB_Zinc_ribbon"/>
</dbReference>
<name>A0ABV3TTP8_9GAMM</name>
<evidence type="ECO:0000313" key="2">
    <source>
        <dbReference type="EMBL" id="MEX1664640.1"/>
    </source>
</evidence>
<proteinExistence type="predicted"/>
<sequence length="128" mass="14078">MPVYDYKCNDHGLFHDLASMNEAALPCACPQCGKLSARVIMIPPEVLAMSPARRQAIAKNEKAVHQPIISSVDSREDLAQRRAHAAAKKGCGCSDNAHPDRSSLRQQAIYLPDGSKVFPSQRPWMISH</sequence>